<accession>A0AAD5ZMC3</accession>
<dbReference type="SUPFAM" id="SSF89550">
    <property type="entry name" value="PHP domain-like"/>
    <property type="match status" value="1"/>
</dbReference>
<reference evidence="3 4" key="1">
    <citation type="journal article" date="2022" name="Cell">
        <title>Repeat-based holocentromeres influence genome architecture and karyotype evolution.</title>
        <authorList>
            <person name="Hofstatter P.G."/>
            <person name="Thangavel G."/>
            <person name="Lux T."/>
            <person name="Neumann P."/>
            <person name="Vondrak T."/>
            <person name="Novak P."/>
            <person name="Zhang M."/>
            <person name="Costa L."/>
            <person name="Castellani M."/>
            <person name="Scott A."/>
            <person name="Toegelov H."/>
            <person name="Fuchs J."/>
            <person name="Mata-Sucre Y."/>
            <person name="Dias Y."/>
            <person name="Vanzela A.L.L."/>
            <person name="Huettel B."/>
            <person name="Almeida C.C.S."/>
            <person name="Simkova H."/>
            <person name="Souza G."/>
            <person name="Pedrosa-Harand A."/>
            <person name="Macas J."/>
            <person name="Mayer K.F.X."/>
            <person name="Houben A."/>
            <person name="Marques A."/>
        </authorList>
    </citation>
    <scope>NUCLEOTIDE SEQUENCE [LARGE SCALE GENOMIC DNA]</scope>
    <source>
        <strain evidence="3">RhyTen1mFocal</strain>
    </source>
</reference>
<dbReference type="GO" id="GO:0035312">
    <property type="term" value="F:5'-3' DNA exonuclease activity"/>
    <property type="evidence" value="ECO:0007669"/>
    <property type="project" value="TreeGrafter"/>
</dbReference>
<protein>
    <recommendedName>
        <fullName evidence="2">Polymerase/histidinol phosphatase N-terminal domain-containing protein</fullName>
    </recommendedName>
</protein>
<feature type="region of interest" description="Disordered" evidence="1">
    <location>
        <begin position="1"/>
        <end position="47"/>
    </location>
</feature>
<dbReference type="Pfam" id="PF02811">
    <property type="entry name" value="PHP"/>
    <property type="match status" value="1"/>
</dbReference>
<evidence type="ECO:0000313" key="4">
    <source>
        <dbReference type="Proteomes" id="UP001210211"/>
    </source>
</evidence>
<dbReference type="Gene3D" id="3.20.20.140">
    <property type="entry name" value="Metal-dependent hydrolases"/>
    <property type="match status" value="1"/>
</dbReference>
<dbReference type="AlphaFoldDB" id="A0AAD5ZMC3"/>
<keyword evidence="4" id="KW-1185">Reference proteome</keyword>
<dbReference type="SMART" id="SM00481">
    <property type="entry name" value="POLIIIAc"/>
    <property type="match status" value="1"/>
</dbReference>
<feature type="domain" description="Polymerase/histidinol phosphatase N-terminal" evidence="2">
    <location>
        <begin position="86"/>
        <end position="151"/>
    </location>
</feature>
<dbReference type="InterPro" id="IPR052018">
    <property type="entry name" value="PHP_domain"/>
</dbReference>
<evidence type="ECO:0000259" key="2">
    <source>
        <dbReference type="SMART" id="SM00481"/>
    </source>
</evidence>
<dbReference type="InterPro" id="IPR016195">
    <property type="entry name" value="Pol/histidinol_Pase-like"/>
</dbReference>
<dbReference type="Proteomes" id="UP001210211">
    <property type="component" value="Unassembled WGS sequence"/>
</dbReference>
<dbReference type="FunFam" id="1.10.150.650:FF:000002">
    <property type="entry name" value="PHP domain-containing protein"/>
    <property type="match status" value="1"/>
</dbReference>
<sequence>MIPSEDAADVPPLQEDDVQNTGDAAQKEKKTHKKNKKKKRRRRKVVTPEEISATRFVRNWVFPDSPADDAEIVELLGSKRAARILFELHSHSSCSDGFLSPTALVERAHSRGVKVLALTDHDTMAGITEAIEAARKLGIKIIPGVEISASVFSKEEAGMNEPVHILAYYGSWGPTKYNELEEMLTRIREGRHFRAKKILSKLTQLKMPLKFEQVSRIAGIGVAPGRVHVARAMVEAGYVENLRQAFSKYLYDGGPAYASGNEPHAEEVIRLIYRTGGVAVLAHPWALKNPPAVVKSLKASGLHAIEVYRSDGKLSGLSDIADSYGLVKVGGSDFHGRSGCEEPDLGSVHLPVISIFEFLKLAQPIWCEALKDILTSGTNEEKRLQFCNSKELEHFSCIISDRPCHDCCEIQILGKKLSCVTIGSS</sequence>
<dbReference type="CDD" id="cd07438">
    <property type="entry name" value="PHP_HisPPase_AMP"/>
    <property type="match status" value="1"/>
</dbReference>
<dbReference type="InterPro" id="IPR003141">
    <property type="entry name" value="Pol/His_phosphatase_N"/>
</dbReference>
<dbReference type="PANTHER" id="PTHR42924">
    <property type="entry name" value="EXONUCLEASE"/>
    <property type="match status" value="1"/>
</dbReference>
<feature type="compositionally biased region" description="Basic residues" evidence="1">
    <location>
        <begin position="29"/>
        <end position="45"/>
    </location>
</feature>
<evidence type="ECO:0000256" key="1">
    <source>
        <dbReference type="SAM" id="MobiDB-lite"/>
    </source>
</evidence>
<dbReference type="InterPro" id="IPR004013">
    <property type="entry name" value="PHP_dom"/>
</dbReference>
<organism evidence="3 4">
    <name type="scientific">Rhynchospora tenuis</name>
    <dbReference type="NCBI Taxonomy" id="198213"/>
    <lineage>
        <taxon>Eukaryota</taxon>
        <taxon>Viridiplantae</taxon>
        <taxon>Streptophyta</taxon>
        <taxon>Embryophyta</taxon>
        <taxon>Tracheophyta</taxon>
        <taxon>Spermatophyta</taxon>
        <taxon>Magnoliopsida</taxon>
        <taxon>Liliopsida</taxon>
        <taxon>Poales</taxon>
        <taxon>Cyperaceae</taxon>
        <taxon>Cyperoideae</taxon>
        <taxon>Rhynchosporeae</taxon>
        <taxon>Rhynchospora</taxon>
    </lineage>
</organism>
<proteinExistence type="predicted"/>
<evidence type="ECO:0000313" key="3">
    <source>
        <dbReference type="EMBL" id="KAJ3700507.1"/>
    </source>
</evidence>
<comment type="caution">
    <text evidence="3">The sequence shown here is derived from an EMBL/GenBank/DDBJ whole genome shotgun (WGS) entry which is preliminary data.</text>
</comment>
<dbReference type="EMBL" id="JAMRDG010000001">
    <property type="protein sequence ID" value="KAJ3700507.1"/>
    <property type="molecule type" value="Genomic_DNA"/>
</dbReference>
<dbReference type="PANTHER" id="PTHR42924:SF3">
    <property type="entry name" value="POLYMERASE_HISTIDINOL PHOSPHATASE N-TERMINAL DOMAIN-CONTAINING PROTEIN"/>
    <property type="match status" value="1"/>
</dbReference>
<dbReference type="GO" id="GO:0004534">
    <property type="term" value="F:5'-3' RNA exonuclease activity"/>
    <property type="evidence" value="ECO:0007669"/>
    <property type="project" value="TreeGrafter"/>
</dbReference>
<name>A0AAD5ZMC3_9POAL</name>
<dbReference type="Gene3D" id="1.10.150.650">
    <property type="match status" value="1"/>
</dbReference>
<gene>
    <name evidence="3" type="ORF">LUZ61_004212</name>
</gene>